<proteinExistence type="predicted"/>
<evidence type="ECO:0000313" key="2">
    <source>
        <dbReference type="Proteomes" id="UP001390339"/>
    </source>
</evidence>
<evidence type="ECO:0008006" key="3">
    <source>
        <dbReference type="Google" id="ProtNLM"/>
    </source>
</evidence>
<evidence type="ECO:0000313" key="1">
    <source>
        <dbReference type="EMBL" id="KAK8872436.1"/>
    </source>
</evidence>
<name>A0ABR2J3V4_9PEZI</name>
<protein>
    <recommendedName>
        <fullName evidence="3">F-box domain-containing protein</fullName>
    </recommendedName>
</protein>
<gene>
    <name evidence="1" type="ORF">PGQ11_002950</name>
</gene>
<keyword evidence="2" id="KW-1185">Reference proteome</keyword>
<organism evidence="1 2">
    <name type="scientific">Apiospora arundinis</name>
    <dbReference type="NCBI Taxonomy" id="335852"/>
    <lineage>
        <taxon>Eukaryota</taxon>
        <taxon>Fungi</taxon>
        <taxon>Dikarya</taxon>
        <taxon>Ascomycota</taxon>
        <taxon>Pezizomycotina</taxon>
        <taxon>Sordariomycetes</taxon>
        <taxon>Xylariomycetidae</taxon>
        <taxon>Amphisphaeriales</taxon>
        <taxon>Apiosporaceae</taxon>
        <taxon>Apiospora</taxon>
    </lineage>
</organism>
<comment type="caution">
    <text evidence="1">The sequence shown here is derived from an EMBL/GenBank/DDBJ whole genome shotgun (WGS) entry which is preliminary data.</text>
</comment>
<sequence>MPLLAGLLVASQATQSSALLQLPNELLLHILKHARLFGDLVLILTCKRMLVLSSITVIRIPSAARHRAVPDLNCAGMLRLLRVMEPPTTPWLWAPCCDCYR</sequence>
<dbReference type="EMBL" id="JAPCWZ010000003">
    <property type="protein sequence ID" value="KAK8872436.1"/>
    <property type="molecule type" value="Genomic_DNA"/>
</dbReference>
<dbReference type="Proteomes" id="UP001390339">
    <property type="component" value="Unassembled WGS sequence"/>
</dbReference>
<accession>A0ABR2J3V4</accession>
<reference evidence="1 2" key="1">
    <citation type="journal article" date="2024" name="IMA Fungus">
        <title>Apiospora arundinis, a panoply of carbohydrate-active enzymes and secondary metabolites.</title>
        <authorList>
            <person name="Sorensen T."/>
            <person name="Petersen C."/>
            <person name="Muurmann A.T."/>
            <person name="Christiansen J.V."/>
            <person name="Brundto M.L."/>
            <person name="Overgaard C.K."/>
            <person name="Boysen A.T."/>
            <person name="Wollenberg R.D."/>
            <person name="Larsen T.O."/>
            <person name="Sorensen J.L."/>
            <person name="Nielsen K.L."/>
            <person name="Sondergaard T.E."/>
        </authorList>
    </citation>
    <scope>NUCLEOTIDE SEQUENCE [LARGE SCALE GENOMIC DNA]</scope>
    <source>
        <strain evidence="1 2">AAU 773</strain>
    </source>
</reference>